<gene>
    <name evidence="15" type="primary">secA</name>
    <name evidence="21" type="ORF">CGZ92_11550</name>
</gene>
<dbReference type="SMART" id="SM00957">
    <property type="entry name" value="SecA_DEAD"/>
    <property type="match status" value="1"/>
</dbReference>
<feature type="binding site" evidence="15">
    <location>
        <begin position="100"/>
        <end position="104"/>
    </location>
    <ligand>
        <name>ATP</name>
        <dbReference type="ChEBI" id="CHEBI:30616"/>
    </ligand>
</feature>
<sequence>MNKMLHVGEGRTLRRLESLAAQVNSIEEDFEEMDDDELRGQTADFKQRLENGEPLDDLLPEAFATVREASWRVIGKRHFDVQMVGAAALHFGNIAEMKTGEGKTLVATPASYLNALTGKGVHVVTVNDYLVKLQAEQMGRIHRFLGLDVGTILTNMTPAERREAYAADITYGTNNEFGFDYLRDNMALTLDATVQRGHHFAIVDEVDSILVDEARTPLIISGPSEDSPEWYPVFAQLVNRMTVDRDYDVDEKKRTVSVKESGIELVEDRLGIENLYEAANTPLISYLNNAIKAKELFKRDKQYVVIDGEVLIVDEHTGRTLAGRRYNEGLHQALEAKEKVKIQQEYQTLATITLQNYFRMYDKLSGMTGTAKTEESEFQKIYGLSVVVIPTNKPMVREDKSDLIYRTEKAKIEAIIKDVVKRHKKGQPVLIGTASVTKSEVISKALTRAGVKHEVLNAKNHEREAAIVAEAGRKGKVTVATNMAGRGTDIMLGGNPEFLAEQELARRGLDPVEDEEAYQAAWEEAIEAFEAQVEDEHEEVVELGGLYVIGSERHESRRIDNQLRGRSGRQGDPGESRFYLSLGDDLMRLFKSEMVEWVLTALKIPDDEPIEMKRVTKSIASAQEQVEAQNFETRKNVLRYDDVMNRQRFAIYGDRRRVLEGVDVSEQLRRTTERVVAQTVRAHTEGFSEDWDWQKIWDEVGRLYPVGLELDDYEGTDIPVEDLVEDFVEDALEAYDNREEDLGADVMRDLERQVLLTVLDRKWREHLYEMDYLREGIGLRAMAQRDPLVEYQREGGEMFNSMMEAFMEEVVEYLFHMEAPDKPKFQLLGKGASLKLTSDVDPTGDGAAAKDVPVPAVDDEDTEDEAEAESEEDEPAAKSTRRSRRAAARGGNPRTASSKASATLVVDEAEAEDEEPEAKASRRPRRRGGASRGQGNQRSSTIEGRQLSYSAPSEDGEAEERKVTPTQTKKRDDPYAGVGRNAQCPCGSGKKFKFCHGKASA</sequence>
<dbReference type="PRINTS" id="PR00906">
    <property type="entry name" value="SECA"/>
</dbReference>
<keyword evidence="8 15" id="KW-0547">Nucleotide-binding</keyword>
<dbReference type="GO" id="GO:0031522">
    <property type="term" value="C:cell envelope Sec protein transport complex"/>
    <property type="evidence" value="ECO:0007669"/>
    <property type="project" value="UniProtKB-ARBA"/>
</dbReference>
<dbReference type="InterPro" id="IPR001650">
    <property type="entry name" value="Helicase_C-like"/>
</dbReference>
<dbReference type="GO" id="GO:0005886">
    <property type="term" value="C:plasma membrane"/>
    <property type="evidence" value="ECO:0007669"/>
    <property type="project" value="UniProtKB-SubCell"/>
</dbReference>
<evidence type="ECO:0000256" key="5">
    <source>
        <dbReference type="ARBA" id="ARBA00022475"/>
    </source>
</evidence>
<comment type="catalytic activity">
    <reaction evidence="15">
        <text>ATP + H2O + cellular proteinSide 1 = ADP + phosphate + cellular proteinSide 2.</text>
        <dbReference type="EC" id="7.4.2.8"/>
    </reaction>
</comment>
<feature type="domain" description="Helicase ATP-binding" evidence="18">
    <location>
        <begin position="84"/>
        <end position="241"/>
    </location>
</feature>
<dbReference type="SUPFAM" id="SSF81767">
    <property type="entry name" value="Pre-protein crosslinking domain of SecA"/>
    <property type="match status" value="1"/>
</dbReference>
<dbReference type="InterPro" id="IPR011116">
    <property type="entry name" value="SecA_Wing/Scaffold"/>
</dbReference>
<dbReference type="Pfam" id="PF21090">
    <property type="entry name" value="P-loop_SecA"/>
    <property type="match status" value="1"/>
</dbReference>
<keyword evidence="4 15" id="KW-0813">Transport</keyword>
<keyword evidence="13 15" id="KW-0811">Translocation</keyword>
<comment type="caution">
    <text evidence="21">The sequence shown here is derived from an EMBL/GenBank/DDBJ whole genome shotgun (WGS) entry which is preliminary data.</text>
</comment>
<dbReference type="Proteomes" id="UP000216533">
    <property type="component" value="Unassembled WGS sequence"/>
</dbReference>
<dbReference type="GO" id="GO:0005829">
    <property type="term" value="C:cytosol"/>
    <property type="evidence" value="ECO:0007669"/>
    <property type="project" value="TreeGrafter"/>
</dbReference>
<evidence type="ECO:0000256" key="7">
    <source>
        <dbReference type="ARBA" id="ARBA00022723"/>
    </source>
</evidence>
<dbReference type="Pfam" id="PF01043">
    <property type="entry name" value="SecA_PP_bind"/>
    <property type="match status" value="1"/>
</dbReference>
<feature type="compositionally biased region" description="Basic residues" evidence="17">
    <location>
        <begin position="990"/>
        <end position="1001"/>
    </location>
</feature>
<evidence type="ECO:0000256" key="4">
    <source>
        <dbReference type="ARBA" id="ARBA00022448"/>
    </source>
</evidence>
<protein>
    <recommendedName>
        <fullName evidence="15 16">Protein translocase subunit SecA</fullName>
        <ecNumber evidence="15">7.4.2.8</ecNumber>
    </recommendedName>
</protein>
<proteinExistence type="inferred from homology"/>
<dbReference type="InterPro" id="IPR036266">
    <property type="entry name" value="SecA_Wing/Scaffold_sf"/>
</dbReference>
<comment type="function">
    <text evidence="15">Part of the Sec protein translocase complex. Interacts with the SecYEG preprotein conducting channel. Has a central role in coupling the hydrolysis of ATP to the transfer of proteins into and across the cell membrane, serving as an ATP-driven molecular motor driving the stepwise translocation of polypeptide chains across the membrane.</text>
</comment>
<dbReference type="FunFam" id="3.90.1440.10:FF:000002">
    <property type="entry name" value="Protein translocase subunit SecA"/>
    <property type="match status" value="1"/>
</dbReference>
<dbReference type="InterPro" id="IPR011130">
    <property type="entry name" value="SecA_preprotein_X-link_dom"/>
</dbReference>
<evidence type="ECO:0000256" key="15">
    <source>
        <dbReference type="HAMAP-Rule" id="MF_01382"/>
    </source>
</evidence>
<dbReference type="NCBIfam" id="NF009538">
    <property type="entry name" value="PRK12904.1"/>
    <property type="match status" value="1"/>
</dbReference>
<dbReference type="InterPro" id="IPR044722">
    <property type="entry name" value="SecA_SF2_C"/>
</dbReference>
<evidence type="ECO:0000256" key="13">
    <source>
        <dbReference type="ARBA" id="ARBA00023010"/>
    </source>
</evidence>
<feature type="compositionally biased region" description="Low complexity" evidence="17">
    <location>
        <begin position="847"/>
        <end position="856"/>
    </location>
</feature>
<feature type="domain" description="Helicase C-terminal" evidence="19">
    <location>
        <begin position="411"/>
        <end position="616"/>
    </location>
</feature>
<dbReference type="AlphaFoldDB" id="A0A255E1S3"/>
<dbReference type="InterPro" id="IPR036670">
    <property type="entry name" value="SecA_X-link_sf"/>
</dbReference>
<dbReference type="EMBL" id="NMVI01000025">
    <property type="protein sequence ID" value="OYN85446.1"/>
    <property type="molecule type" value="Genomic_DNA"/>
</dbReference>
<dbReference type="PROSITE" id="PS01312">
    <property type="entry name" value="SECA"/>
    <property type="match status" value="1"/>
</dbReference>
<dbReference type="GO" id="GO:0043952">
    <property type="term" value="P:protein transport by the Sec complex"/>
    <property type="evidence" value="ECO:0007669"/>
    <property type="project" value="TreeGrafter"/>
</dbReference>
<evidence type="ECO:0000256" key="11">
    <source>
        <dbReference type="ARBA" id="ARBA00022927"/>
    </source>
</evidence>
<dbReference type="Pfam" id="PF07516">
    <property type="entry name" value="SecA_SW"/>
    <property type="match status" value="1"/>
</dbReference>
<evidence type="ECO:0000256" key="9">
    <source>
        <dbReference type="ARBA" id="ARBA00022833"/>
    </source>
</evidence>
<dbReference type="Gene3D" id="3.40.50.300">
    <property type="entry name" value="P-loop containing nucleotide triphosphate hydrolases"/>
    <property type="match status" value="2"/>
</dbReference>
<organism evidence="21 22">
    <name type="scientific">Parenemella sanctibonifatiensis</name>
    <dbReference type="NCBI Taxonomy" id="2016505"/>
    <lineage>
        <taxon>Bacteria</taxon>
        <taxon>Bacillati</taxon>
        <taxon>Actinomycetota</taxon>
        <taxon>Actinomycetes</taxon>
        <taxon>Propionibacteriales</taxon>
        <taxon>Propionibacteriaceae</taxon>
        <taxon>Parenemella</taxon>
    </lineage>
</organism>
<dbReference type="InterPro" id="IPR014001">
    <property type="entry name" value="Helicase_ATP-bd"/>
</dbReference>
<dbReference type="Gene3D" id="3.90.1440.10">
    <property type="entry name" value="SecA, preprotein cross-linking domain"/>
    <property type="match status" value="1"/>
</dbReference>
<dbReference type="FunFam" id="3.40.50.300:FF:000113">
    <property type="entry name" value="Preprotein translocase subunit SecA"/>
    <property type="match status" value="1"/>
</dbReference>
<feature type="binding site" evidence="15">
    <location>
        <position position="489"/>
    </location>
    <ligand>
        <name>ATP</name>
        <dbReference type="ChEBI" id="CHEBI:30616"/>
    </ligand>
</feature>
<evidence type="ECO:0000256" key="10">
    <source>
        <dbReference type="ARBA" id="ARBA00022840"/>
    </source>
</evidence>
<dbReference type="FunFam" id="3.40.50.300:FF:000334">
    <property type="entry name" value="Protein translocase subunit SecA"/>
    <property type="match status" value="1"/>
</dbReference>
<feature type="compositionally biased region" description="Polar residues" evidence="17">
    <location>
        <begin position="941"/>
        <end position="951"/>
    </location>
</feature>
<dbReference type="Pfam" id="PF02810">
    <property type="entry name" value="SEC-C"/>
    <property type="match status" value="1"/>
</dbReference>
<evidence type="ECO:0000259" key="18">
    <source>
        <dbReference type="PROSITE" id="PS51192"/>
    </source>
</evidence>
<keyword evidence="11 15" id="KW-0653">Protein transport</keyword>
<feature type="region of interest" description="Disordered" evidence="17">
    <location>
        <begin position="839"/>
        <end position="1001"/>
    </location>
</feature>
<keyword evidence="7" id="KW-0479">Metal-binding</keyword>
<comment type="cofactor">
    <cofactor evidence="1">
        <name>Zn(2+)</name>
        <dbReference type="ChEBI" id="CHEBI:29105"/>
    </cofactor>
</comment>
<dbReference type="SUPFAM" id="SSF81886">
    <property type="entry name" value="Helical scaffold and wing domains of SecA"/>
    <property type="match status" value="1"/>
</dbReference>
<dbReference type="InterPro" id="IPR027417">
    <property type="entry name" value="P-loop_NTPase"/>
</dbReference>
<evidence type="ECO:0000256" key="14">
    <source>
        <dbReference type="ARBA" id="ARBA00023136"/>
    </source>
</evidence>
<evidence type="ECO:0000256" key="12">
    <source>
        <dbReference type="ARBA" id="ARBA00022967"/>
    </source>
</evidence>
<evidence type="ECO:0000313" key="22">
    <source>
        <dbReference type="Proteomes" id="UP000216533"/>
    </source>
</evidence>
<evidence type="ECO:0000259" key="20">
    <source>
        <dbReference type="PROSITE" id="PS51196"/>
    </source>
</evidence>
<feature type="compositionally biased region" description="Acidic residues" evidence="17">
    <location>
        <begin position="857"/>
        <end position="874"/>
    </location>
</feature>
<dbReference type="Gene3D" id="1.10.3060.10">
    <property type="entry name" value="Helical scaffold and wing domains of SecA"/>
    <property type="match status" value="1"/>
</dbReference>
<keyword evidence="5 15" id="KW-1003">Cell membrane</keyword>
<comment type="subcellular location">
    <subcellularLocation>
        <location evidence="15">Cell membrane</location>
        <topology evidence="15">Peripheral membrane protein</topology>
        <orientation evidence="15">Cytoplasmic side</orientation>
    </subcellularLocation>
    <subcellularLocation>
        <location evidence="15">Cytoplasm</location>
    </subcellularLocation>
    <subcellularLocation>
        <location evidence="2">Membrane</location>
        <topology evidence="2">Peripheral membrane protein</topology>
    </subcellularLocation>
    <text evidence="15">Distribution is 50-50.</text>
</comment>
<name>A0A255E1S3_9ACTN</name>
<dbReference type="CDD" id="cd18803">
    <property type="entry name" value="SF2_C_secA"/>
    <property type="match status" value="1"/>
</dbReference>
<accession>A0A255E1S3</accession>
<dbReference type="GO" id="GO:0017038">
    <property type="term" value="P:protein import"/>
    <property type="evidence" value="ECO:0007669"/>
    <property type="project" value="InterPro"/>
</dbReference>
<dbReference type="PROSITE" id="PS51196">
    <property type="entry name" value="SECA_MOTOR_DEAD"/>
    <property type="match status" value="1"/>
</dbReference>
<keyword evidence="6 15" id="KW-0963">Cytoplasm</keyword>
<evidence type="ECO:0000256" key="8">
    <source>
        <dbReference type="ARBA" id="ARBA00022741"/>
    </source>
</evidence>
<dbReference type="GO" id="GO:0005524">
    <property type="term" value="F:ATP binding"/>
    <property type="evidence" value="ECO:0007669"/>
    <property type="project" value="UniProtKB-UniRule"/>
</dbReference>
<dbReference type="RefSeq" id="WP_094451548.1">
    <property type="nucleotide sequence ID" value="NZ_NMVI01000025.1"/>
</dbReference>
<reference evidence="21 22" key="1">
    <citation type="submission" date="2017-07" db="EMBL/GenBank/DDBJ databases">
        <title>Draft whole genome sequences of clinical Proprionibacteriaceae strains.</title>
        <authorList>
            <person name="Bernier A.-M."/>
            <person name="Bernard K."/>
            <person name="Domingo M.-C."/>
        </authorList>
    </citation>
    <scope>NUCLEOTIDE SEQUENCE [LARGE SCALE GENOMIC DNA]</scope>
    <source>
        <strain evidence="21 22">NML 160184</strain>
    </source>
</reference>
<keyword evidence="14 15" id="KW-0472">Membrane</keyword>
<dbReference type="CDD" id="cd17928">
    <property type="entry name" value="DEXDc_SecA"/>
    <property type="match status" value="1"/>
</dbReference>
<dbReference type="PROSITE" id="PS51194">
    <property type="entry name" value="HELICASE_CTER"/>
    <property type="match status" value="1"/>
</dbReference>
<dbReference type="InterPro" id="IPR020937">
    <property type="entry name" value="SecA_CS"/>
</dbReference>
<dbReference type="GO" id="GO:0065002">
    <property type="term" value="P:intracellular protein transmembrane transport"/>
    <property type="evidence" value="ECO:0007669"/>
    <property type="project" value="UniProtKB-UniRule"/>
</dbReference>
<keyword evidence="10 15" id="KW-0067">ATP-binding</keyword>
<keyword evidence="9" id="KW-0862">Zinc</keyword>
<dbReference type="SUPFAM" id="SSF52540">
    <property type="entry name" value="P-loop containing nucleoside triphosphate hydrolases"/>
    <property type="match status" value="2"/>
</dbReference>
<dbReference type="HAMAP" id="MF_01382">
    <property type="entry name" value="SecA"/>
    <property type="match status" value="1"/>
</dbReference>
<evidence type="ECO:0000259" key="19">
    <source>
        <dbReference type="PROSITE" id="PS51194"/>
    </source>
</evidence>
<feature type="compositionally biased region" description="Acidic residues" evidence="17">
    <location>
        <begin position="907"/>
        <end position="916"/>
    </location>
</feature>
<keyword evidence="12 15" id="KW-1278">Translocase</keyword>
<evidence type="ECO:0000256" key="3">
    <source>
        <dbReference type="ARBA" id="ARBA00007650"/>
    </source>
</evidence>
<dbReference type="PANTHER" id="PTHR30612">
    <property type="entry name" value="SECA INNER MEMBRANE COMPONENT OF SEC PROTEIN SECRETION SYSTEM"/>
    <property type="match status" value="1"/>
</dbReference>
<dbReference type="GO" id="GO:0046872">
    <property type="term" value="F:metal ion binding"/>
    <property type="evidence" value="ECO:0007669"/>
    <property type="project" value="UniProtKB-KW"/>
</dbReference>
<evidence type="ECO:0000256" key="1">
    <source>
        <dbReference type="ARBA" id="ARBA00001947"/>
    </source>
</evidence>
<dbReference type="GO" id="GO:0006605">
    <property type="term" value="P:protein targeting"/>
    <property type="evidence" value="ECO:0007669"/>
    <property type="project" value="UniProtKB-UniRule"/>
</dbReference>
<evidence type="ECO:0000313" key="21">
    <source>
        <dbReference type="EMBL" id="OYN85446.1"/>
    </source>
</evidence>
<dbReference type="InterPro" id="IPR000185">
    <property type="entry name" value="SecA"/>
</dbReference>
<comment type="subunit">
    <text evidence="15">Monomer and homodimer. Part of the essential Sec protein translocation apparatus which comprises SecA, SecYEG and auxiliary proteins SecDF. Other proteins may also be involved.</text>
</comment>
<feature type="compositionally biased region" description="Basic and acidic residues" evidence="17">
    <location>
        <begin position="959"/>
        <end position="974"/>
    </location>
</feature>
<evidence type="ECO:0000256" key="6">
    <source>
        <dbReference type="ARBA" id="ARBA00022490"/>
    </source>
</evidence>
<dbReference type="Pfam" id="PF07517">
    <property type="entry name" value="SecA_DEAD"/>
    <property type="match status" value="1"/>
</dbReference>
<dbReference type="GO" id="GO:0008564">
    <property type="term" value="F:protein-exporting ATPase activity"/>
    <property type="evidence" value="ECO:0007669"/>
    <property type="project" value="UniProtKB-EC"/>
</dbReference>
<feature type="domain" description="SecA family profile" evidence="20">
    <location>
        <begin position="1"/>
        <end position="611"/>
    </location>
</feature>
<dbReference type="PROSITE" id="PS51192">
    <property type="entry name" value="HELICASE_ATP_BIND_1"/>
    <property type="match status" value="1"/>
</dbReference>
<dbReference type="PANTHER" id="PTHR30612:SF0">
    <property type="entry name" value="CHLOROPLAST PROTEIN-TRANSPORTING ATPASE"/>
    <property type="match status" value="1"/>
</dbReference>
<feature type="binding site" evidence="15">
    <location>
        <position position="82"/>
    </location>
    <ligand>
        <name>ATP</name>
        <dbReference type="ChEBI" id="CHEBI:30616"/>
    </ligand>
</feature>
<dbReference type="NCBIfam" id="TIGR00963">
    <property type="entry name" value="secA"/>
    <property type="match status" value="1"/>
</dbReference>
<dbReference type="SMART" id="SM00958">
    <property type="entry name" value="SecA_PP_bind"/>
    <property type="match status" value="1"/>
</dbReference>
<evidence type="ECO:0000256" key="16">
    <source>
        <dbReference type="RuleBase" id="RU003874"/>
    </source>
</evidence>
<dbReference type="InterPro" id="IPR011115">
    <property type="entry name" value="SecA_DEAD"/>
</dbReference>
<dbReference type="EC" id="7.4.2.8" evidence="15"/>
<comment type="similarity">
    <text evidence="3 15 16">Belongs to the SecA family.</text>
</comment>
<evidence type="ECO:0000256" key="2">
    <source>
        <dbReference type="ARBA" id="ARBA00004170"/>
    </source>
</evidence>
<dbReference type="InterPro" id="IPR004027">
    <property type="entry name" value="SEC_C_motif"/>
</dbReference>
<evidence type="ECO:0000256" key="17">
    <source>
        <dbReference type="SAM" id="MobiDB-lite"/>
    </source>
</evidence>
<dbReference type="InterPro" id="IPR014018">
    <property type="entry name" value="SecA_motor_DEAD"/>
</dbReference>